<evidence type="ECO:0000313" key="13">
    <source>
        <dbReference type="Proteomes" id="UP000887013"/>
    </source>
</evidence>
<feature type="domain" description="Reverse transcriptase/retrotransposon-derived protein RNase H-like" evidence="11">
    <location>
        <begin position="454"/>
        <end position="513"/>
    </location>
</feature>
<evidence type="ECO:0000256" key="9">
    <source>
        <dbReference type="ARBA" id="ARBA00023268"/>
    </source>
</evidence>
<keyword evidence="5" id="KW-0255">Endonuclease</keyword>
<keyword evidence="2" id="KW-0808">Transferase</keyword>
<dbReference type="Proteomes" id="UP000887013">
    <property type="component" value="Unassembled WGS sequence"/>
</dbReference>
<dbReference type="GO" id="GO:0015074">
    <property type="term" value="P:DNA integration"/>
    <property type="evidence" value="ECO:0007669"/>
    <property type="project" value="UniProtKB-KW"/>
</dbReference>
<gene>
    <name evidence="12" type="primary">pol</name>
    <name evidence="12" type="ORF">NPIL_352921</name>
</gene>
<dbReference type="FunFam" id="3.30.70.270:FF:000020">
    <property type="entry name" value="Transposon Tf2-6 polyprotein-like Protein"/>
    <property type="match status" value="1"/>
</dbReference>
<evidence type="ECO:0000313" key="12">
    <source>
        <dbReference type="EMBL" id="GFT76639.1"/>
    </source>
</evidence>
<dbReference type="Gene3D" id="3.30.70.270">
    <property type="match status" value="2"/>
</dbReference>
<keyword evidence="6" id="KW-0460">Magnesium</keyword>
<comment type="caution">
    <text evidence="12">The sequence shown here is derived from an EMBL/GenBank/DDBJ whole genome shotgun (WGS) entry which is preliminary data.</text>
</comment>
<evidence type="ECO:0000256" key="8">
    <source>
        <dbReference type="ARBA" id="ARBA00022908"/>
    </source>
</evidence>
<proteinExistence type="predicted"/>
<dbReference type="Pfam" id="PF00078">
    <property type="entry name" value="RVT_1"/>
    <property type="match status" value="1"/>
</dbReference>
<dbReference type="InterPro" id="IPR000477">
    <property type="entry name" value="RT_dom"/>
</dbReference>
<dbReference type="InterPro" id="IPR041577">
    <property type="entry name" value="RT_RNaseH_2"/>
</dbReference>
<evidence type="ECO:0000256" key="3">
    <source>
        <dbReference type="ARBA" id="ARBA00022695"/>
    </source>
</evidence>
<dbReference type="Pfam" id="PF17919">
    <property type="entry name" value="RT_RNaseH_2"/>
    <property type="match status" value="1"/>
</dbReference>
<dbReference type="EC" id="2.7.7.49" evidence="1"/>
<dbReference type="FunFam" id="3.30.70.270:FF:000003">
    <property type="entry name" value="Transposon Ty3-G Gag-Pol polyprotein"/>
    <property type="match status" value="1"/>
</dbReference>
<organism evidence="12 13">
    <name type="scientific">Nephila pilipes</name>
    <name type="common">Giant wood spider</name>
    <name type="synonym">Nephila maculata</name>
    <dbReference type="NCBI Taxonomy" id="299642"/>
    <lineage>
        <taxon>Eukaryota</taxon>
        <taxon>Metazoa</taxon>
        <taxon>Ecdysozoa</taxon>
        <taxon>Arthropoda</taxon>
        <taxon>Chelicerata</taxon>
        <taxon>Arachnida</taxon>
        <taxon>Araneae</taxon>
        <taxon>Araneomorphae</taxon>
        <taxon>Entelegynae</taxon>
        <taxon>Araneoidea</taxon>
        <taxon>Nephilidae</taxon>
        <taxon>Nephila</taxon>
    </lineage>
</organism>
<name>A0A8X6PN52_NEPPI</name>
<dbReference type="Gene3D" id="3.10.10.10">
    <property type="entry name" value="HIV Type 1 Reverse Transcriptase, subunit A, domain 1"/>
    <property type="match status" value="1"/>
</dbReference>
<feature type="domain" description="Reverse transcriptase" evidence="10">
    <location>
        <begin position="284"/>
        <end position="391"/>
    </location>
</feature>
<dbReference type="PANTHER" id="PTHR37984:SF5">
    <property type="entry name" value="PROTEIN NYNRIN-LIKE"/>
    <property type="match status" value="1"/>
</dbReference>
<dbReference type="GO" id="GO:0003723">
    <property type="term" value="F:RNA binding"/>
    <property type="evidence" value="ECO:0007669"/>
    <property type="project" value="UniProtKB-KW"/>
</dbReference>
<keyword evidence="13" id="KW-1185">Reference proteome</keyword>
<evidence type="ECO:0000256" key="2">
    <source>
        <dbReference type="ARBA" id="ARBA00022679"/>
    </source>
</evidence>
<dbReference type="PANTHER" id="PTHR37984">
    <property type="entry name" value="PROTEIN CBG26694"/>
    <property type="match status" value="1"/>
</dbReference>
<evidence type="ECO:0000256" key="7">
    <source>
        <dbReference type="ARBA" id="ARBA00022884"/>
    </source>
</evidence>
<evidence type="ECO:0000256" key="5">
    <source>
        <dbReference type="ARBA" id="ARBA00022759"/>
    </source>
</evidence>
<keyword evidence="5" id="KW-0378">Hydrolase</keyword>
<evidence type="ECO:0000259" key="10">
    <source>
        <dbReference type="Pfam" id="PF00078"/>
    </source>
</evidence>
<dbReference type="SUPFAM" id="SSF56672">
    <property type="entry name" value="DNA/RNA polymerases"/>
    <property type="match status" value="1"/>
</dbReference>
<evidence type="ECO:0000256" key="6">
    <source>
        <dbReference type="ARBA" id="ARBA00022842"/>
    </source>
</evidence>
<dbReference type="Pfam" id="PF13650">
    <property type="entry name" value="Asp_protease_2"/>
    <property type="match status" value="1"/>
</dbReference>
<dbReference type="InterPro" id="IPR043502">
    <property type="entry name" value="DNA/RNA_pol_sf"/>
</dbReference>
<dbReference type="PROSITE" id="PS00141">
    <property type="entry name" value="ASP_PROTEASE"/>
    <property type="match status" value="1"/>
</dbReference>
<protein>
    <recommendedName>
        <fullName evidence="1">RNA-directed DNA polymerase</fullName>
        <ecNumber evidence="1">2.7.7.49</ecNumber>
    </recommendedName>
</protein>
<dbReference type="GO" id="GO:0004190">
    <property type="term" value="F:aspartic-type endopeptidase activity"/>
    <property type="evidence" value="ECO:0007669"/>
    <property type="project" value="InterPro"/>
</dbReference>
<dbReference type="CDD" id="cd00303">
    <property type="entry name" value="retropepsin_like"/>
    <property type="match status" value="1"/>
</dbReference>
<sequence length="612" mass="69918">MIVDTGANVTIMREDIAQQLNDKIIWTTPCVTLQTVTGDKIPIIGKMNIKITFGNNANSHTVYVAKIKDNFILGLAFLEKYNFILDFKDNSLHSTTEDVTLFRKGISEIKPCYRIIASSDFTIPARQELILKGYTDQEKNFRLGVLEFPYFENFPKGVLVASTLVDITKEAIPVRCANVSDKPKIIKKGEVLATCTPVTCVERSSFQTSNVSSENLTEDLLKTTELTQKQRSAAEKMLREFKELFPKSSEEFGRTNLTKHRIDTGNHLPIKQHPRRLPFAKVEEVEMDPVDREKTAFTTNGQGLWQFKVMPFGLCNAPATFERLMETVLRGLSPEACLIYLDDIIIVERDFEEQLNNLRKVLEKLKQANLKLNPAKCNLFRREVSYLGHIISAEGVRTDPRKVAAVKEWSQPRNVHELRSFLGLCTYYRRFVKGFSLIARPLHRLTEHKRPFVWSEECEVAFTSLKEALTSAPILSYPDPDKQFILDTDASHANVGAVLSQEIDGQERVIAYWTEMKYGKTVPVVRQITASATSHLDPWSDEEVREAQMKDPDLKPIIERMESSSVRPYWQDISSLSPGIKRFKRLQRVIYVAVNLRKLSKIIPILRQKNTT</sequence>
<dbReference type="EMBL" id="BMAW01022167">
    <property type="protein sequence ID" value="GFT76639.1"/>
    <property type="molecule type" value="Genomic_DNA"/>
</dbReference>
<dbReference type="InterPro" id="IPR043128">
    <property type="entry name" value="Rev_trsase/Diguanyl_cyclase"/>
</dbReference>
<dbReference type="InterPro" id="IPR001969">
    <property type="entry name" value="Aspartic_peptidase_AS"/>
</dbReference>
<keyword evidence="7" id="KW-0694">RNA-binding</keyword>
<evidence type="ECO:0000256" key="1">
    <source>
        <dbReference type="ARBA" id="ARBA00012493"/>
    </source>
</evidence>
<dbReference type="Gene3D" id="2.40.70.10">
    <property type="entry name" value="Acid Proteases"/>
    <property type="match status" value="1"/>
</dbReference>
<dbReference type="OrthoDB" id="6428871at2759"/>
<evidence type="ECO:0000256" key="4">
    <source>
        <dbReference type="ARBA" id="ARBA00022722"/>
    </source>
</evidence>
<dbReference type="GO" id="GO:0006508">
    <property type="term" value="P:proteolysis"/>
    <property type="evidence" value="ECO:0007669"/>
    <property type="project" value="InterPro"/>
</dbReference>
<reference evidence="12" key="1">
    <citation type="submission" date="2020-08" db="EMBL/GenBank/DDBJ databases">
        <title>Multicomponent nature underlies the extraordinary mechanical properties of spider dragline silk.</title>
        <authorList>
            <person name="Kono N."/>
            <person name="Nakamura H."/>
            <person name="Mori M."/>
            <person name="Yoshida Y."/>
            <person name="Ohtoshi R."/>
            <person name="Malay A.D."/>
            <person name="Moran D.A.P."/>
            <person name="Tomita M."/>
            <person name="Numata K."/>
            <person name="Arakawa K."/>
        </authorList>
    </citation>
    <scope>NUCLEOTIDE SEQUENCE</scope>
</reference>
<keyword evidence="3" id="KW-0548">Nucleotidyltransferase</keyword>
<keyword evidence="9" id="KW-0511">Multifunctional enzyme</keyword>
<dbReference type="CDD" id="cd01647">
    <property type="entry name" value="RT_LTR"/>
    <property type="match status" value="1"/>
</dbReference>
<accession>A0A8X6PN52</accession>
<dbReference type="InterPro" id="IPR021109">
    <property type="entry name" value="Peptidase_aspartic_dom_sf"/>
</dbReference>
<dbReference type="InterPro" id="IPR050951">
    <property type="entry name" value="Retrovirus_Pol_polyprotein"/>
</dbReference>
<dbReference type="AlphaFoldDB" id="A0A8X6PN52"/>
<evidence type="ECO:0000259" key="11">
    <source>
        <dbReference type="Pfam" id="PF17919"/>
    </source>
</evidence>
<keyword evidence="4" id="KW-0540">Nuclease</keyword>
<dbReference type="SUPFAM" id="SSF50630">
    <property type="entry name" value="Acid proteases"/>
    <property type="match status" value="1"/>
</dbReference>
<dbReference type="GO" id="GO:0003964">
    <property type="term" value="F:RNA-directed DNA polymerase activity"/>
    <property type="evidence" value="ECO:0007669"/>
    <property type="project" value="UniProtKB-EC"/>
</dbReference>
<keyword evidence="8" id="KW-0229">DNA integration</keyword>